<dbReference type="EMBL" id="LVZK01000002">
    <property type="protein sequence ID" value="OAP85616.1"/>
    <property type="molecule type" value="Genomic_DNA"/>
</dbReference>
<comment type="caution">
    <text evidence="1">The sequence shown here is derived from an EMBL/GenBank/DDBJ whole genome shotgun (WGS) entry which is preliminary data.</text>
</comment>
<reference evidence="1 2" key="1">
    <citation type="submission" date="2016-04" db="EMBL/GenBank/DDBJ databases">
        <title>Peptidophaga gingivicola gen. nov., sp. nov., isolated from human subgingival plaque.</title>
        <authorList>
            <person name="Beall C.J."/>
            <person name="Mokrzan E.M."/>
            <person name="Griffen A.L."/>
            <person name="Leys E.J."/>
        </authorList>
    </citation>
    <scope>NUCLEOTIDE SEQUENCE [LARGE SCALE GENOMIC DNA]</scope>
    <source>
        <strain evidence="1 2">BA112</strain>
    </source>
</reference>
<gene>
    <name evidence="1" type="ORF">A4H34_08450</name>
</gene>
<organism evidence="1 2">
    <name type="scientific">Peptidiphaga gingivicola</name>
    <dbReference type="NCBI Taxonomy" id="2741497"/>
    <lineage>
        <taxon>Bacteria</taxon>
        <taxon>Bacillati</taxon>
        <taxon>Actinomycetota</taxon>
        <taxon>Actinomycetes</taxon>
        <taxon>Actinomycetales</taxon>
        <taxon>Actinomycetaceae</taxon>
        <taxon>Peptidiphaga</taxon>
    </lineage>
</organism>
<evidence type="ECO:0000313" key="2">
    <source>
        <dbReference type="Proteomes" id="UP000078368"/>
    </source>
</evidence>
<protein>
    <submittedName>
        <fullName evidence="1">Uncharacterized protein</fullName>
    </submittedName>
</protein>
<evidence type="ECO:0000313" key="1">
    <source>
        <dbReference type="EMBL" id="OAP85616.1"/>
    </source>
</evidence>
<sequence length="148" mass="16066">MDIGRDALLPRTVHAVTDELRDLLPGDVEEVLEAVAMNAATDESLRVLAALAASGETVYPLRVVIAAEIEEKKTAHVEGEDILPTALQLVEPVGWEDVVSFHVDDAKAANDVVLAIGGDAAALERVTDDEDLMWFDVEERGRLIEYFG</sequence>
<dbReference type="Proteomes" id="UP000078368">
    <property type="component" value="Unassembled WGS sequence"/>
</dbReference>
<dbReference type="Pfam" id="PF21853">
    <property type="entry name" value="DUF6912"/>
    <property type="match status" value="1"/>
</dbReference>
<dbReference type="AlphaFoldDB" id="A0A179B1M4"/>
<proteinExistence type="predicted"/>
<dbReference type="InterPro" id="IPR054206">
    <property type="entry name" value="DUF6912"/>
</dbReference>
<name>A0A179B1M4_9ACTO</name>
<keyword evidence="2" id="KW-1185">Reference proteome</keyword>
<accession>A0A179B1M4</accession>